<evidence type="ECO:0000313" key="2">
    <source>
        <dbReference type="EMBL" id="GAM34702.1"/>
    </source>
</evidence>
<dbReference type="GO" id="GO:0000082">
    <property type="term" value="P:G1/S transition of mitotic cell cycle"/>
    <property type="evidence" value="ECO:0007669"/>
    <property type="project" value="InterPro"/>
</dbReference>
<dbReference type="Proteomes" id="UP000053095">
    <property type="component" value="Unassembled WGS sequence"/>
</dbReference>
<gene>
    <name evidence="2" type="ORF">TCE0_015f02447</name>
</gene>
<dbReference type="PANTHER" id="PTHR28246:SF1">
    <property type="entry name" value="G1-SPECIFIC TRANSCRIPTIONAL REPRESSOR WHI5-RELATED"/>
    <property type="match status" value="1"/>
</dbReference>
<organism evidence="2 3">
    <name type="scientific">Talaromyces pinophilus</name>
    <name type="common">Penicillium pinophilum</name>
    <dbReference type="NCBI Taxonomy" id="128442"/>
    <lineage>
        <taxon>Eukaryota</taxon>
        <taxon>Fungi</taxon>
        <taxon>Dikarya</taxon>
        <taxon>Ascomycota</taxon>
        <taxon>Pezizomycotina</taxon>
        <taxon>Eurotiomycetes</taxon>
        <taxon>Eurotiomycetidae</taxon>
        <taxon>Eurotiales</taxon>
        <taxon>Trichocomaceae</taxon>
        <taxon>Talaromyces</taxon>
        <taxon>Talaromyces sect. Talaromyces</taxon>
    </lineage>
</organism>
<evidence type="ECO:0000313" key="3">
    <source>
        <dbReference type="Proteomes" id="UP000053095"/>
    </source>
</evidence>
<dbReference type="PANTHER" id="PTHR28246">
    <property type="entry name" value="G1-SPECIFIC TRANSCRIPTIONAL REPRESSOR WHI5-RELATED"/>
    <property type="match status" value="1"/>
</dbReference>
<dbReference type="EMBL" id="DF933811">
    <property type="protein sequence ID" value="GAM34702.1"/>
    <property type="molecule type" value="Genomic_DNA"/>
</dbReference>
<feature type="region of interest" description="Disordered" evidence="1">
    <location>
        <begin position="136"/>
        <end position="157"/>
    </location>
</feature>
<dbReference type="GO" id="GO:0003712">
    <property type="term" value="F:transcription coregulator activity"/>
    <property type="evidence" value="ECO:0007669"/>
    <property type="project" value="TreeGrafter"/>
</dbReference>
<feature type="region of interest" description="Disordered" evidence="1">
    <location>
        <begin position="1"/>
        <end position="109"/>
    </location>
</feature>
<dbReference type="GO" id="GO:0005737">
    <property type="term" value="C:cytoplasm"/>
    <property type="evidence" value="ECO:0007669"/>
    <property type="project" value="TreeGrafter"/>
</dbReference>
<feature type="compositionally biased region" description="Polar residues" evidence="1">
    <location>
        <begin position="146"/>
        <end position="157"/>
    </location>
</feature>
<feature type="region of interest" description="Disordered" evidence="1">
    <location>
        <begin position="315"/>
        <end position="355"/>
    </location>
</feature>
<dbReference type="InterPro" id="IPR039198">
    <property type="entry name" value="Srl3/Whi5"/>
</dbReference>
<comment type="caution">
    <text evidence="2">The sequence shown here is derived from an EMBL/GenBank/DDBJ whole genome shotgun (WGS) entry which is preliminary data.</text>
</comment>
<reference evidence="3" key="1">
    <citation type="journal article" date="2015" name="Genome Announc.">
        <title>Draft genome sequence of Talaromyces cellulolyticus strain Y-94, a source of lignocellulosic biomass-degrading enzymes.</title>
        <authorList>
            <person name="Fujii T."/>
            <person name="Koike H."/>
            <person name="Sawayama S."/>
            <person name="Yano S."/>
            <person name="Inoue H."/>
        </authorList>
    </citation>
    <scope>NUCLEOTIDE SEQUENCE [LARGE SCALE GENOMIC DNA]</scope>
    <source>
        <strain evidence="3">Y-94</strain>
    </source>
</reference>
<proteinExistence type="predicted"/>
<feature type="region of interest" description="Disordered" evidence="1">
    <location>
        <begin position="223"/>
        <end position="258"/>
    </location>
</feature>
<feature type="compositionally biased region" description="Polar residues" evidence="1">
    <location>
        <begin position="89"/>
        <end position="109"/>
    </location>
</feature>
<accession>A0A6V8H066</accession>
<feature type="compositionally biased region" description="Low complexity" evidence="1">
    <location>
        <begin position="319"/>
        <end position="355"/>
    </location>
</feature>
<keyword evidence="3" id="KW-1185">Reference proteome</keyword>
<feature type="compositionally biased region" description="Polar residues" evidence="1">
    <location>
        <begin position="1"/>
        <end position="13"/>
    </location>
</feature>
<evidence type="ECO:0000256" key="1">
    <source>
        <dbReference type="SAM" id="MobiDB-lite"/>
    </source>
</evidence>
<sequence>MSTNALPSQQQHTIPPASGHAGIIASAKTQKEPWPQSAYPEPLSNGHVRGPPASPSKSRIETRPPPSRGHKRSATGEIKTTVHEDQTRSTRPSNGVNNHSRTTSVDSTGNRIAELSAQLRARLSYAAAKVEQSWQLRQQHGESAPAQGSISGVHNTTTPVREFRQLDNGSSRMSQYHVTNSSVNGSINQAGANAATQSSSLSQTPRLAPPVDIVTGDRLKTVRRRPNPNEADGLASHTSMPRHRRHHSEQEGTTVLAPGSRLTEALDATPLRLKANARALTPLLSSKGSPVKRRTPSQNALMEKDAIETLLFMSSPENSGYHSSSRARKSSMSVSIEAQMAASTQNSSQGSNTSTARQMATFNFLGGDALRNAASVPMAGHQFVGLEAQAGDEIDRLLDQMEVDKSSEAESHLISYDFDLGVGGQSGSYDFGGANR</sequence>
<name>A0A6V8H066_TALPI</name>
<protein>
    <submittedName>
        <fullName evidence="2">Uncharacterized protein</fullName>
    </submittedName>
</protein>
<dbReference type="GO" id="GO:0033309">
    <property type="term" value="C:SBF transcription complex"/>
    <property type="evidence" value="ECO:0007669"/>
    <property type="project" value="TreeGrafter"/>
</dbReference>
<dbReference type="AlphaFoldDB" id="A0A6V8H066"/>